<gene>
    <name evidence="2" type="ORF">NCTC13335_00175</name>
</gene>
<dbReference type="PANTHER" id="PTHR36966">
    <property type="entry name" value="REP-ASSOCIATED TYROSINE TRANSPOSASE"/>
    <property type="match status" value="1"/>
</dbReference>
<organism evidence="2 3">
    <name type="scientific">Haemophilus pittmaniae</name>
    <dbReference type="NCBI Taxonomy" id="249188"/>
    <lineage>
        <taxon>Bacteria</taxon>
        <taxon>Pseudomonadati</taxon>
        <taxon>Pseudomonadota</taxon>
        <taxon>Gammaproteobacteria</taxon>
        <taxon>Pasteurellales</taxon>
        <taxon>Pasteurellaceae</taxon>
        <taxon>Haemophilus</taxon>
    </lineage>
</organism>
<evidence type="ECO:0000259" key="1">
    <source>
        <dbReference type="SMART" id="SM01321"/>
    </source>
</evidence>
<keyword evidence="3" id="KW-1185">Reference proteome</keyword>
<dbReference type="InterPro" id="IPR002686">
    <property type="entry name" value="Transposase_17"/>
</dbReference>
<protein>
    <submittedName>
        <fullName evidence="2">Transposase and inactivated derivatives</fullName>
    </submittedName>
</protein>
<dbReference type="AlphaFoldDB" id="A0A377IW10"/>
<dbReference type="PANTHER" id="PTHR36966:SF1">
    <property type="entry name" value="REP-ASSOCIATED TYROSINE TRANSPOSASE"/>
    <property type="match status" value="1"/>
</dbReference>
<dbReference type="InterPro" id="IPR036515">
    <property type="entry name" value="Transposase_17_sf"/>
</dbReference>
<dbReference type="Pfam" id="PF01797">
    <property type="entry name" value="Y1_Tnp"/>
    <property type="match status" value="1"/>
</dbReference>
<dbReference type="GO" id="GO:0043565">
    <property type="term" value="F:sequence-specific DNA binding"/>
    <property type="evidence" value="ECO:0007669"/>
    <property type="project" value="TreeGrafter"/>
</dbReference>
<accession>A0A377IW10</accession>
<feature type="domain" description="Transposase IS200-like" evidence="1">
    <location>
        <begin position="30"/>
        <end position="158"/>
    </location>
</feature>
<dbReference type="SUPFAM" id="SSF143422">
    <property type="entry name" value="Transposase IS200-like"/>
    <property type="match status" value="1"/>
</dbReference>
<dbReference type="SMART" id="SM01321">
    <property type="entry name" value="Y1_Tnp"/>
    <property type="match status" value="1"/>
</dbReference>
<dbReference type="Gene3D" id="3.30.70.1290">
    <property type="entry name" value="Transposase IS200-like"/>
    <property type="match status" value="1"/>
</dbReference>
<dbReference type="InterPro" id="IPR052715">
    <property type="entry name" value="RAYT_transposase"/>
</dbReference>
<proteinExistence type="predicted"/>
<dbReference type="EMBL" id="UGHS01000001">
    <property type="protein sequence ID" value="STO92353.1"/>
    <property type="molecule type" value="Genomic_DNA"/>
</dbReference>
<reference evidence="2 3" key="1">
    <citation type="submission" date="2018-06" db="EMBL/GenBank/DDBJ databases">
        <authorList>
            <consortium name="Pathogen Informatics"/>
            <person name="Doyle S."/>
        </authorList>
    </citation>
    <scope>NUCLEOTIDE SEQUENCE [LARGE SCALE GENOMIC DNA]</scope>
    <source>
        <strain evidence="2 3">NCTC13335</strain>
    </source>
</reference>
<dbReference type="GO" id="GO:0004803">
    <property type="term" value="F:transposase activity"/>
    <property type="evidence" value="ECO:0007669"/>
    <property type="project" value="InterPro"/>
</dbReference>
<evidence type="ECO:0000313" key="2">
    <source>
        <dbReference type="EMBL" id="STO92353.1"/>
    </source>
</evidence>
<dbReference type="Proteomes" id="UP000255264">
    <property type="component" value="Unassembled WGS sequence"/>
</dbReference>
<name>A0A377IW10_9PAST</name>
<sequence length="170" mass="20647">MKLEENIKEIMIQSTYRRQKHLRLPCYDYSQYGCYFVTICTKHRQLAFGEIIDSEMKLNVMGNIAEEILLNLTEDYPNSLITDYVIMPNHLHFIWFNQDDALLSNVVKKLKGNIAKRYHDIMKFPNQVYIPLWQRSFYEHIIRDDKDYERIAEYIQNNPLQWQLDRFYIP</sequence>
<evidence type="ECO:0000313" key="3">
    <source>
        <dbReference type="Proteomes" id="UP000255264"/>
    </source>
</evidence>
<dbReference type="GO" id="GO:0006313">
    <property type="term" value="P:DNA transposition"/>
    <property type="evidence" value="ECO:0007669"/>
    <property type="project" value="InterPro"/>
</dbReference>